<comment type="caution">
    <text evidence="6">The sequence shown here is derived from an EMBL/GenBank/DDBJ whole genome shotgun (WGS) entry which is preliminary data.</text>
</comment>
<dbReference type="Gene3D" id="3.10.105.10">
    <property type="entry name" value="Dipeptide-binding Protein, Domain 3"/>
    <property type="match status" value="1"/>
</dbReference>
<accession>A0A5M6IDU3</accession>
<gene>
    <name evidence="6" type="ORF">F1188_05970</name>
</gene>
<dbReference type="InterPro" id="IPR000914">
    <property type="entry name" value="SBP_5_dom"/>
</dbReference>
<dbReference type="Gene3D" id="3.40.190.10">
    <property type="entry name" value="Periplasmic binding protein-like II"/>
    <property type="match status" value="1"/>
</dbReference>
<comment type="subcellular location">
    <subcellularLocation>
        <location evidence="1">Periplasm</location>
    </subcellularLocation>
</comment>
<sequence length="537" mass="60672">MKHPIRFLRSLAVATALACTGTSLMAPPQAVAAEETPVHGGTLTAIIQPEPPMLILGLNQQAPTQTVAGKIYESLLTYNFDLSPRPSLAKSWEVSDDGLTYTFHLQEGVTWHDGEPFTSKDVLFSFTKFLPDTHPRARALMSRAESITAPDDRTVVITLKEPFPAFLQGFEMSTTPIMPAHIYEGTDYQNNPNNNTPIGTGPFMFDEWVKGSYIHLVKNPNYWQEGKPYLDDIYFKVIPDAASRALALENGEVMQSQYNDIEPFDVQRLAALPHLQVIRKGYEFVAPLMWLEINHRVEPLGDKRFRQAILYALDREFIRDRIWFGLGRVATGPINSVTKYYDPNVPRYDYDPDKAIALLDEMGLEPDGDGVRATVKFLPLAYGETWQRLAEYVKQALGKVGVKVVLESTDAAGWGKRVANWDYEITTDFLYQYADPSIGVSRTYLSSNIRQGVLFTNTMGYKNPEVDRLFEEAAKEVDPEKRQDDYSQLQRLIVEDVPVAWLLEMEFPNILNTRVHDAITTAIGVNETYADTWISPE</sequence>
<evidence type="ECO:0000256" key="3">
    <source>
        <dbReference type="ARBA" id="ARBA00022729"/>
    </source>
</evidence>
<keyword evidence="7" id="KW-1185">Reference proteome</keyword>
<dbReference type="InterPro" id="IPR030678">
    <property type="entry name" value="Peptide/Ni-bd"/>
</dbReference>
<dbReference type="PANTHER" id="PTHR30290">
    <property type="entry name" value="PERIPLASMIC BINDING COMPONENT OF ABC TRANSPORTER"/>
    <property type="match status" value="1"/>
</dbReference>
<feature type="chain" id="PRO_5024387041" evidence="4">
    <location>
        <begin position="33"/>
        <end position="537"/>
    </location>
</feature>
<reference evidence="6 7" key="1">
    <citation type="submission" date="2019-09" db="EMBL/GenBank/DDBJ databases">
        <title>Genome sequence of Roseospira marina, one of the more divergent members of the non-sulfur purple photosynthetic bacterial family, the Rhodospirillaceae.</title>
        <authorList>
            <person name="Meyer T."/>
            <person name="Kyndt J."/>
        </authorList>
    </citation>
    <scope>NUCLEOTIDE SEQUENCE [LARGE SCALE GENOMIC DNA]</scope>
    <source>
        <strain evidence="6 7">DSM 15113</strain>
    </source>
</reference>
<evidence type="ECO:0000256" key="2">
    <source>
        <dbReference type="ARBA" id="ARBA00005695"/>
    </source>
</evidence>
<feature type="domain" description="Solute-binding protein family 5" evidence="5">
    <location>
        <begin position="84"/>
        <end position="447"/>
    </location>
</feature>
<dbReference type="EMBL" id="VWPJ01000004">
    <property type="protein sequence ID" value="KAA5606413.1"/>
    <property type="molecule type" value="Genomic_DNA"/>
</dbReference>
<comment type="similarity">
    <text evidence="2">Belongs to the bacterial solute-binding protein 5 family.</text>
</comment>
<dbReference type="CDD" id="cd08517">
    <property type="entry name" value="PBP2_NikA_DppA_OppA_like_13"/>
    <property type="match status" value="1"/>
</dbReference>
<dbReference type="InterPro" id="IPR039424">
    <property type="entry name" value="SBP_5"/>
</dbReference>
<feature type="signal peptide" evidence="4">
    <location>
        <begin position="1"/>
        <end position="32"/>
    </location>
</feature>
<proteinExistence type="inferred from homology"/>
<protein>
    <submittedName>
        <fullName evidence="6">ABC transporter substrate-binding protein</fullName>
    </submittedName>
</protein>
<dbReference type="AlphaFoldDB" id="A0A5M6IDU3"/>
<dbReference type="Proteomes" id="UP000324065">
    <property type="component" value="Unassembled WGS sequence"/>
</dbReference>
<dbReference type="RefSeq" id="WP_150061482.1">
    <property type="nucleotide sequence ID" value="NZ_JACHII010000006.1"/>
</dbReference>
<dbReference type="OrthoDB" id="9803988at2"/>
<keyword evidence="3 4" id="KW-0732">Signal</keyword>
<dbReference type="Pfam" id="PF00496">
    <property type="entry name" value="SBP_bac_5"/>
    <property type="match status" value="1"/>
</dbReference>
<dbReference type="GO" id="GO:0043190">
    <property type="term" value="C:ATP-binding cassette (ABC) transporter complex"/>
    <property type="evidence" value="ECO:0007669"/>
    <property type="project" value="InterPro"/>
</dbReference>
<dbReference type="PIRSF" id="PIRSF002741">
    <property type="entry name" value="MppA"/>
    <property type="match status" value="1"/>
</dbReference>
<dbReference type="GO" id="GO:0030288">
    <property type="term" value="C:outer membrane-bounded periplasmic space"/>
    <property type="evidence" value="ECO:0007669"/>
    <property type="project" value="UniProtKB-ARBA"/>
</dbReference>
<evidence type="ECO:0000256" key="1">
    <source>
        <dbReference type="ARBA" id="ARBA00004418"/>
    </source>
</evidence>
<dbReference type="SUPFAM" id="SSF53850">
    <property type="entry name" value="Periplasmic binding protein-like II"/>
    <property type="match status" value="1"/>
</dbReference>
<organism evidence="6 7">
    <name type="scientific">Roseospira marina</name>
    <dbReference type="NCBI Taxonomy" id="140057"/>
    <lineage>
        <taxon>Bacteria</taxon>
        <taxon>Pseudomonadati</taxon>
        <taxon>Pseudomonadota</taxon>
        <taxon>Alphaproteobacteria</taxon>
        <taxon>Rhodospirillales</taxon>
        <taxon>Rhodospirillaceae</taxon>
        <taxon>Roseospira</taxon>
    </lineage>
</organism>
<evidence type="ECO:0000313" key="6">
    <source>
        <dbReference type="EMBL" id="KAA5606413.1"/>
    </source>
</evidence>
<evidence type="ECO:0000313" key="7">
    <source>
        <dbReference type="Proteomes" id="UP000324065"/>
    </source>
</evidence>
<dbReference type="GO" id="GO:0015833">
    <property type="term" value="P:peptide transport"/>
    <property type="evidence" value="ECO:0007669"/>
    <property type="project" value="TreeGrafter"/>
</dbReference>
<dbReference type="GO" id="GO:1904680">
    <property type="term" value="F:peptide transmembrane transporter activity"/>
    <property type="evidence" value="ECO:0007669"/>
    <property type="project" value="TreeGrafter"/>
</dbReference>
<evidence type="ECO:0000256" key="4">
    <source>
        <dbReference type="SAM" id="SignalP"/>
    </source>
</evidence>
<name>A0A5M6IDU3_9PROT</name>
<dbReference type="PANTHER" id="PTHR30290:SF38">
    <property type="entry name" value="D,D-DIPEPTIDE-BINDING PERIPLASMIC PROTEIN DDPA-RELATED"/>
    <property type="match status" value="1"/>
</dbReference>
<evidence type="ECO:0000259" key="5">
    <source>
        <dbReference type="Pfam" id="PF00496"/>
    </source>
</evidence>